<dbReference type="RefSeq" id="WP_082213017.1">
    <property type="nucleotide sequence ID" value="NZ_FUZA01000001.1"/>
</dbReference>
<accession>A0A1T5BKP2</accession>
<keyword evidence="2" id="KW-1185">Reference proteome</keyword>
<name>A0A1T5BKP2_9BACT</name>
<organism evidence="1 2">
    <name type="scientific">Dyadobacter psychrophilus</name>
    <dbReference type="NCBI Taxonomy" id="651661"/>
    <lineage>
        <taxon>Bacteria</taxon>
        <taxon>Pseudomonadati</taxon>
        <taxon>Bacteroidota</taxon>
        <taxon>Cytophagia</taxon>
        <taxon>Cytophagales</taxon>
        <taxon>Spirosomataceae</taxon>
        <taxon>Dyadobacter</taxon>
    </lineage>
</organism>
<dbReference type="EMBL" id="FUZA01000001">
    <property type="protein sequence ID" value="SKB47881.1"/>
    <property type="molecule type" value="Genomic_DNA"/>
</dbReference>
<proteinExistence type="predicted"/>
<reference evidence="2" key="1">
    <citation type="submission" date="2017-02" db="EMBL/GenBank/DDBJ databases">
        <authorList>
            <person name="Varghese N."/>
            <person name="Submissions S."/>
        </authorList>
    </citation>
    <scope>NUCLEOTIDE SEQUENCE [LARGE SCALE GENOMIC DNA]</scope>
    <source>
        <strain evidence="2">DSM 22270</strain>
    </source>
</reference>
<dbReference type="Proteomes" id="UP000190897">
    <property type="component" value="Unassembled WGS sequence"/>
</dbReference>
<evidence type="ECO:0000313" key="2">
    <source>
        <dbReference type="Proteomes" id="UP000190897"/>
    </source>
</evidence>
<protein>
    <submittedName>
        <fullName evidence="1">Uncharacterized protein</fullName>
    </submittedName>
</protein>
<dbReference type="AlphaFoldDB" id="A0A1T5BKP2"/>
<dbReference type="OrthoDB" id="958473at2"/>
<sequence length="138" mass="16284">MTLIRYIVQNETVLYNLNDYINLLLEAKVLHPVMPQLRKSPKSGKTPMQIVLEKLEKFEPVYYVRYNHDLYVNWVLFEYFFRPLKPLLVNASDWRDESGIFKQTQLFINESTIKSNKKSGTEAASYFQKITMKLAPSD</sequence>
<gene>
    <name evidence="1" type="ORF">SAMN05660293_00430</name>
</gene>
<evidence type="ECO:0000313" key="1">
    <source>
        <dbReference type="EMBL" id="SKB47881.1"/>
    </source>
</evidence>